<feature type="compositionally biased region" description="Low complexity" evidence="1">
    <location>
        <begin position="63"/>
        <end position="73"/>
    </location>
</feature>
<sequence>MTEQGVTQPARRPCQERGDSLELALNGQDLRFVAGDAKLCFCCGSLDHLRNHIPSSTQQPFKGSSSSGSAPTSPSLLHTIRTCNENTILCAHTRKLVAIVKLVARAGILQLFDYIEKFVNGVFDLLHLGGVHETRYLGQLNGTDEHVAVSRLFGSASASLGVSMTSVGIACASAKLHALLAHVPAYDLEEESGALLVVHVKKSSS</sequence>
<accession>A0A1Y2HBP1</accession>
<evidence type="ECO:0000256" key="1">
    <source>
        <dbReference type="SAM" id="MobiDB-lite"/>
    </source>
</evidence>
<comment type="caution">
    <text evidence="2">The sequence shown here is derived from an EMBL/GenBank/DDBJ whole genome shotgun (WGS) entry which is preliminary data.</text>
</comment>
<organism evidence="2 3">
    <name type="scientific">Catenaria anguillulae PL171</name>
    <dbReference type="NCBI Taxonomy" id="765915"/>
    <lineage>
        <taxon>Eukaryota</taxon>
        <taxon>Fungi</taxon>
        <taxon>Fungi incertae sedis</taxon>
        <taxon>Blastocladiomycota</taxon>
        <taxon>Blastocladiomycetes</taxon>
        <taxon>Blastocladiales</taxon>
        <taxon>Catenariaceae</taxon>
        <taxon>Catenaria</taxon>
    </lineage>
</organism>
<dbReference type="EMBL" id="MCFL01000052">
    <property type="protein sequence ID" value="ORZ31990.1"/>
    <property type="molecule type" value="Genomic_DNA"/>
</dbReference>
<gene>
    <name evidence="2" type="ORF">BCR44DRAFT_340969</name>
</gene>
<proteinExistence type="predicted"/>
<name>A0A1Y2HBP1_9FUNG</name>
<dbReference type="AlphaFoldDB" id="A0A1Y2HBP1"/>
<dbReference type="Proteomes" id="UP000193411">
    <property type="component" value="Unassembled WGS sequence"/>
</dbReference>
<keyword evidence="3" id="KW-1185">Reference proteome</keyword>
<evidence type="ECO:0000313" key="2">
    <source>
        <dbReference type="EMBL" id="ORZ31990.1"/>
    </source>
</evidence>
<feature type="region of interest" description="Disordered" evidence="1">
    <location>
        <begin position="54"/>
        <end position="73"/>
    </location>
</feature>
<protein>
    <submittedName>
        <fullName evidence="2">Uncharacterized protein</fullName>
    </submittedName>
</protein>
<reference evidence="2 3" key="1">
    <citation type="submission" date="2016-07" db="EMBL/GenBank/DDBJ databases">
        <title>Pervasive Adenine N6-methylation of Active Genes in Fungi.</title>
        <authorList>
            <consortium name="DOE Joint Genome Institute"/>
            <person name="Mondo S.J."/>
            <person name="Dannebaum R.O."/>
            <person name="Kuo R.C."/>
            <person name="Labutti K."/>
            <person name="Haridas S."/>
            <person name="Kuo A."/>
            <person name="Salamov A."/>
            <person name="Ahrendt S.R."/>
            <person name="Lipzen A."/>
            <person name="Sullivan W."/>
            <person name="Andreopoulos W.B."/>
            <person name="Clum A."/>
            <person name="Lindquist E."/>
            <person name="Daum C."/>
            <person name="Ramamoorthy G.K."/>
            <person name="Gryganskyi A."/>
            <person name="Culley D."/>
            <person name="Magnuson J.K."/>
            <person name="James T.Y."/>
            <person name="O'Malley M.A."/>
            <person name="Stajich J.E."/>
            <person name="Spatafora J.W."/>
            <person name="Visel A."/>
            <person name="Grigoriev I.V."/>
        </authorList>
    </citation>
    <scope>NUCLEOTIDE SEQUENCE [LARGE SCALE GENOMIC DNA]</scope>
    <source>
        <strain evidence="2 3">PL171</strain>
    </source>
</reference>
<evidence type="ECO:0000313" key="3">
    <source>
        <dbReference type="Proteomes" id="UP000193411"/>
    </source>
</evidence>